<dbReference type="WBParaSite" id="ACRNAN_scaffold1802.g27637.t1">
    <property type="protein sequence ID" value="ACRNAN_scaffold1802.g27637.t1"/>
    <property type="gene ID" value="ACRNAN_scaffold1802.g27637"/>
</dbReference>
<name>A0A914D5A3_9BILA</name>
<proteinExistence type="predicted"/>
<keyword evidence="2" id="KW-1185">Reference proteome</keyword>
<protein>
    <submittedName>
        <fullName evidence="3">Isoprenylcysteine carboxylmethyltransferase family protein</fullName>
    </submittedName>
</protein>
<evidence type="ECO:0000256" key="1">
    <source>
        <dbReference type="SAM" id="Phobius"/>
    </source>
</evidence>
<evidence type="ECO:0000313" key="2">
    <source>
        <dbReference type="Proteomes" id="UP000887540"/>
    </source>
</evidence>
<reference evidence="3" key="1">
    <citation type="submission" date="2022-11" db="UniProtKB">
        <authorList>
            <consortium name="WormBaseParasite"/>
        </authorList>
    </citation>
    <scope>IDENTIFICATION</scope>
</reference>
<dbReference type="AlphaFoldDB" id="A0A914D5A3"/>
<sequence length="66" mass="8222">MSLIGTVMYICFLMQYSGSFFVQLGYWLIETYALEHFDQYVAMEKAYYENQRKYRQHRQFIMRRNI</sequence>
<keyword evidence="1" id="KW-0472">Membrane</keyword>
<feature type="transmembrane region" description="Helical" evidence="1">
    <location>
        <begin position="6"/>
        <end position="29"/>
    </location>
</feature>
<accession>A0A914D5A3</accession>
<evidence type="ECO:0000313" key="3">
    <source>
        <dbReference type="WBParaSite" id="ACRNAN_scaffold1802.g27637.t1"/>
    </source>
</evidence>
<keyword evidence="1" id="KW-1133">Transmembrane helix</keyword>
<organism evidence="2 3">
    <name type="scientific">Acrobeloides nanus</name>
    <dbReference type="NCBI Taxonomy" id="290746"/>
    <lineage>
        <taxon>Eukaryota</taxon>
        <taxon>Metazoa</taxon>
        <taxon>Ecdysozoa</taxon>
        <taxon>Nematoda</taxon>
        <taxon>Chromadorea</taxon>
        <taxon>Rhabditida</taxon>
        <taxon>Tylenchina</taxon>
        <taxon>Cephalobomorpha</taxon>
        <taxon>Cephaloboidea</taxon>
        <taxon>Cephalobidae</taxon>
        <taxon>Acrobeloides</taxon>
    </lineage>
</organism>
<keyword evidence="1" id="KW-0812">Transmembrane</keyword>
<dbReference type="Proteomes" id="UP000887540">
    <property type="component" value="Unplaced"/>
</dbReference>